<dbReference type="InterPro" id="IPR041233">
    <property type="entry name" value="Melibiase_C"/>
</dbReference>
<dbReference type="Pfam" id="PF17801">
    <property type="entry name" value="Melibiase_C"/>
    <property type="match status" value="1"/>
</dbReference>
<gene>
    <name evidence="9" type="ORF">CEY00_Acc18715</name>
</gene>
<keyword evidence="5" id="KW-0378">Hydrolase</keyword>
<comment type="catalytic activity">
    <reaction evidence="1">
        <text>Hydrolysis of terminal, non-reducing alpha-D-galactose residues in alpha-D-galactosides, including galactose oligosaccharides, galactomannans and galactolipids.</text>
        <dbReference type="EC" id="3.2.1.22"/>
    </reaction>
</comment>
<evidence type="ECO:0000256" key="5">
    <source>
        <dbReference type="ARBA" id="ARBA00022801"/>
    </source>
</evidence>
<dbReference type="AlphaFoldDB" id="A0A2R6QIC1"/>
<organism evidence="9 10">
    <name type="scientific">Actinidia chinensis var. chinensis</name>
    <name type="common">Chinese soft-hair kiwi</name>
    <dbReference type="NCBI Taxonomy" id="1590841"/>
    <lineage>
        <taxon>Eukaryota</taxon>
        <taxon>Viridiplantae</taxon>
        <taxon>Streptophyta</taxon>
        <taxon>Embryophyta</taxon>
        <taxon>Tracheophyta</taxon>
        <taxon>Spermatophyta</taxon>
        <taxon>Magnoliopsida</taxon>
        <taxon>eudicotyledons</taxon>
        <taxon>Gunneridae</taxon>
        <taxon>Pentapetalae</taxon>
        <taxon>asterids</taxon>
        <taxon>Ericales</taxon>
        <taxon>Actinidiaceae</taxon>
        <taxon>Actinidia</taxon>
    </lineage>
</organism>
<dbReference type="InterPro" id="IPR013785">
    <property type="entry name" value="Aldolase_TIM"/>
</dbReference>
<dbReference type="PANTHER" id="PTHR11452">
    <property type="entry name" value="ALPHA-GALACTOSIDASE/ALPHA-N-ACETYLGALACTOSAMINIDASE"/>
    <property type="match status" value="1"/>
</dbReference>
<dbReference type="InParanoid" id="A0A2R6QIC1"/>
<reference evidence="9 10" key="1">
    <citation type="submission" date="2017-07" db="EMBL/GenBank/DDBJ databases">
        <title>An improved, manually edited Actinidia chinensis var. chinensis (kiwifruit) genome highlights the challenges associated with draft genomes and gene prediction in plants.</title>
        <authorList>
            <person name="Pilkington S."/>
            <person name="Crowhurst R."/>
            <person name="Hilario E."/>
            <person name="Nardozza S."/>
            <person name="Fraser L."/>
            <person name="Peng Y."/>
            <person name="Gunaseelan K."/>
            <person name="Simpson R."/>
            <person name="Tahir J."/>
            <person name="Deroles S."/>
            <person name="Templeton K."/>
            <person name="Luo Z."/>
            <person name="Davy M."/>
            <person name="Cheng C."/>
            <person name="Mcneilage M."/>
            <person name="Scaglione D."/>
            <person name="Liu Y."/>
            <person name="Zhang Q."/>
            <person name="Datson P."/>
            <person name="De Silva N."/>
            <person name="Gardiner S."/>
            <person name="Bassett H."/>
            <person name="Chagne D."/>
            <person name="Mccallum J."/>
            <person name="Dzierzon H."/>
            <person name="Deng C."/>
            <person name="Wang Y.-Y."/>
            <person name="Barron N."/>
            <person name="Manako K."/>
            <person name="Bowen J."/>
            <person name="Foster T."/>
            <person name="Erridge Z."/>
            <person name="Tiffin H."/>
            <person name="Waite C."/>
            <person name="Davies K."/>
            <person name="Grierson E."/>
            <person name="Laing W."/>
            <person name="Kirk R."/>
            <person name="Chen X."/>
            <person name="Wood M."/>
            <person name="Montefiori M."/>
            <person name="Brummell D."/>
            <person name="Schwinn K."/>
            <person name="Catanach A."/>
            <person name="Fullerton C."/>
            <person name="Li D."/>
            <person name="Meiyalaghan S."/>
            <person name="Nieuwenhuizen N."/>
            <person name="Read N."/>
            <person name="Prakash R."/>
            <person name="Hunter D."/>
            <person name="Zhang H."/>
            <person name="Mckenzie M."/>
            <person name="Knabel M."/>
            <person name="Harris A."/>
            <person name="Allan A."/>
            <person name="Chen A."/>
            <person name="Janssen B."/>
            <person name="Plunkett B."/>
            <person name="Dwamena C."/>
            <person name="Voogd C."/>
            <person name="Leif D."/>
            <person name="Lafferty D."/>
            <person name="Souleyre E."/>
            <person name="Varkonyi-Gasic E."/>
            <person name="Gambi F."/>
            <person name="Hanley J."/>
            <person name="Yao J.-L."/>
            <person name="Cheung J."/>
            <person name="David K."/>
            <person name="Warren B."/>
            <person name="Marsh K."/>
            <person name="Snowden K."/>
            <person name="Lin-Wang K."/>
            <person name="Brian L."/>
            <person name="Martinez-Sanchez M."/>
            <person name="Wang M."/>
            <person name="Ileperuma N."/>
            <person name="Macnee N."/>
            <person name="Campin R."/>
            <person name="Mcatee P."/>
            <person name="Drummond R."/>
            <person name="Espley R."/>
            <person name="Ireland H."/>
            <person name="Wu R."/>
            <person name="Atkinson R."/>
            <person name="Karunairetnam S."/>
            <person name="Bulley S."/>
            <person name="Chunkath S."/>
            <person name="Hanley Z."/>
            <person name="Storey R."/>
            <person name="Thrimawithana A."/>
            <person name="Thomson S."/>
            <person name="David C."/>
            <person name="Testolin R."/>
        </authorList>
    </citation>
    <scope>NUCLEOTIDE SEQUENCE [LARGE SCALE GENOMIC DNA]</scope>
    <source>
        <strain evidence="10">cv. Red5</strain>
        <tissue evidence="9">Young leaf</tissue>
    </source>
</reference>
<evidence type="ECO:0000313" key="9">
    <source>
        <dbReference type="EMBL" id="PSS08375.1"/>
    </source>
</evidence>
<keyword evidence="10" id="KW-1185">Reference proteome</keyword>
<dbReference type="SUPFAM" id="SSF51011">
    <property type="entry name" value="Glycosyl hydrolase domain"/>
    <property type="match status" value="1"/>
</dbReference>
<proteinExistence type="inferred from homology"/>
<evidence type="ECO:0000259" key="8">
    <source>
        <dbReference type="Pfam" id="PF17801"/>
    </source>
</evidence>
<dbReference type="FunFam" id="2.60.40.1180:FF:000008">
    <property type="entry name" value="Alpha-galactosidase"/>
    <property type="match status" value="1"/>
</dbReference>
<comment type="similarity">
    <text evidence="2">Belongs to the glycosyl hydrolase 27 family.</text>
</comment>
<name>A0A2R6QIC1_ACTCC</name>
<dbReference type="GO" id="GO:0009505">
    <property type="term" value="C:plant-type cell wall"/>
    <property type="evidence" value="ECO:0007669"/>
    <property type="project" value="TreeGrafter"/>
</dbReference>
<dbReference type="GO" id="GO:0004557">
    <property type="term" value="F:alpha-galactosidase activity"/>
    <property type="evidence" value="ECO:0007669"/>
    <property type="project" value="UniProtKB-EC"/>
</dbReference>
<protein>
    <recommendedName>
        <fullName evidence="3">alpha-galactosidase</fullName>
        <ecNumber evidence="3">3.2.1.22</ecNumber>
    </recommendedName>
</protein>
<evidence type="ECO:0000313" key="10">
    <source>
        <dbReference type="Proteomes" id="UP000241394"/>
    </source>
</evidence>
<feature type="domain" description="Alpha galactosidase C-terminal" evidence="8">
    <location>
        <begin position="129"/>
        <end position="204"/>
    </location>
</feature>
<dbReference type="EC" id="3.2.1.22" evidence="3"/>
<evidence type="ECO:0000256" key="7">
    <source>
        <dbReference type="ARBA" id="ARBA00023295"/>
    </source>
</evidence>
<evidence type="ECO:0000256" key="3">
    <source>
        <dbReference type="ARBA" id="ARBA00012755"/>
    </source>
</evidence>
<dbReference type="InterPro" id="IPR002241">
    <property type="entry name" value="Glyco_hydro_27"/>
</dbReference>
<dbReference type="OrthoDB" id="5795902at2759"/>
<keyword evidence="7" id="KW-0326">Glycosidase</keyword>
<reference evidence="10" key="2">
    <citation type="journal article" date="2018" name="BMC Genomics">
        <title>A manually annotated Actinidia chinensis var. chinensis (kiwifruit) genome highlights the challenges associated with draft genomes and gene prediction in plants.</title>
        <authorList>
            <person name="Pilkington S.M."/>
            <person name="Crowhurst R."/>
            <person name="Hilario E."/>
            <person name="Nardozza S."/>
            <person name="Fraser L."/>
            <person name="Peng Y."/>
            <person name="Gunaseelan K."/>
            <person name="Simpson R."/>
            <person name="Tahir J."/>
            <person name="Deroles S.C."/>
            <person name="Templeton K."/>
            <person name="Luo Z."/>
            <person name="Davy M."/>
            <person name="Cheng C."/>
            <person name="McNeilage M."/>
            <person name="Scaglione D."/>
            <person name="Liu Y."/>
            <person name="Zhang Q."/>
            <person name="Datson P."/>
            <person name="De Silva N."/>
            <person name="Gardiner S.E."/>
            <person name="Bassett H."/>
            <person name="Chagne D."/>
            <person name="McCallum J."/>
            <person name="Dzierzon H."/>
            <person name="Deng C."/>
            <person name="Wang Y.Y."/>
            <person name="Barron L."/>
            <person name="Manako K."/>
            <person name="Bowen J."/>
            <person name="Foster T.M."/>
            <person name="Erridge Z.A."/>
            <person name="Tiffin H."/>
            <person name="Waite C.N."/>
            <person name="Davies K.M."/>
            <person name="Grierson E.P."/>
            <person name="Laing W.A."/>
            <person name="Kirk R."/>
            <person name="Chen X."/>
            <person name="Wood M."/>
            <person name="Montefiori M."/>
            <person name="Brummell D.A."/>
            <person name="Schwinn K.E."/>
            <person name="Catanach A."/>
            <person name="Fullerton C."/>
            <person name="Li D."/>
            <person name="Meiyalaghan S."/>
            <person name="Nieuwenhuizen N."/>
            <person name="Read N."/>
            <person name="Prakash R."/>
            <person name="Hunter D."/>
            <person name="Zhang H."/>
            <person name="McKenzie M."/>
            <person name="Knabel M."/>
            <person name="Harris A."/>
            <person name="Allan A.C."/>
            <person name="Gleave A."/>
            <person name="Chen A."/>
            <person name="Janssen B.J."/>
            <person name="Plunkett B."/>
            <person name="Ampomah-Dwamena C."/>
            <person name="Voogd C."/>
            <person name="Leif D."/>
            <person name="Lafferty D."/>
            <person name="Souleyre E.J.F."/>
            <person name="Varkonyi-Gasic E."/>
            <person name="Gambi F."/>
            <person name="Hanley J."/>
            <person name="Yao J.L."/>
            <person name="Cheung J."/>
            <person name="David K.M."/>
            <person name="Warren B."/>
            <person name="Marsh K."/>
            <person name="Snowden K.C."/>
            <person name="Lin-Wang K."/>
            <person name="Brian L."/>
            <person name="Martinez-Sanchez M."/>
            <person name="Wang M."/>
            <person name="Ileperuma N."/>
            <person name="Macnee N."/>
            <person name="Campin R."/>
            <person name="McAtee P."/>
            <person name="Drummond R.S.M."/>
            <person name="Espley R.V."/>
            <person name="Ireland H.S."/>
            <person name="Wu R."/>
            <person name="Atkinson R.G."/>
            <person name="Karunairetnam S."/>
            <person name="Bulley S."/>
            <person name="Chunkath S."/>
            <person name="Hanley Z."/>
            <person name="Storey R."/>
            <person name="Thrimawithana A.H."/>
            <person name="Thomson S."/>
            <person name="David C."/>
            <person name="Testolin R."/>
            <person name="Huang H."/>
            <person name="Hellens R.P."/>
            <person name="Schaffer R.J."/>
        </authorList>
    </citation>
    <scope>NUCLEOTIDE SEQUENCE [LARGE SCALE GENOMIC DNA]</scope>
    <source>
        <strain evidence="10">cv. Red5</strain>
    </source>
</reference>
<evidence type="ECO:0000256" key="1">
    <source>
        <dbReference type="ARBA" id="ARBA00001255"/>
    </source>
</evidence>
<dbReference type="Gene3D" id="2.60.40.1180">
    <property type="entry name" value="Golgi alpha-mannosidase II"/>
    <property type="match status" value="1"/>
</dbReference>
<comment type="caution">
    <text evidence="9">The sequence shown here is derived from an EMBL/GenBank/DDBJ whole genome shotgun (WGS) entry which is preliminary data.</text>
</comment>
<evidence type="ECO:0000256" key="2">
    <source>
        <dbReference type="ARBA" id="ARBA00009743"/>
    </source>
</evidence>
<sequence length="207" mass="22918">MPCNWRSNAQCKIPSGIRTPISVFALRQKFNFQLSILSKLHRGIRTLIFHFSSQRSNPNSFGILEFERQALNTGFLLVLGVQTLSAPLLIGCDVRAVDKATLELLSNKEVIAVNQDKLGVQGKKVKKNGELEIWAGPLSGNRVAVILWNRGSLVATITVNWSDIGLKPTTVVNARDLWAHSTQRSVKGKLSAKVESHDCKMYVLTPL</sequence>
<dbReference type="GO" id="GO:0005975">
    <property type="term" value="P:carbohydrate metabolic process"/>
    <property type="evidence" value="ECO:0007669"/>
    <property type="project" value="InterPro"/>
</dbReference>
<dbReference type="Gene3D" id="3.20.20.70">
    <property type="entry name" value="Aldolase class I"/>
    <property type="match status" value="1"/>
</dbReference>
<dbReference type="PANTHER" id="PTHR11452:SF33">
    <property type="entry name" value="ALPHA-GALACTOSIDASE 2"/>
    <property type="match status" value="1"/>
</dbReference>
<dbReference type="EMBL" id="NKQK01000016">
    <property type="protein sequence ID" value="PSS08375.1"/>
    <property type="molecule type" value="Genomic_DNA"/>
</dbReference>
<evidence type="ECO:0000256" key="4">
    <source>
        <dbReference type="ARBA" id="ARBA00022729"/>
    </source>
</evidence>
<dbReference type="Proteomes" id="UP000241394">
    <property type="component" value="Chromosome LG16"/>
</dbReference>
<keyword evidence="6" id="KW-1015">Disulfide bond</keyword>
<dbReference type="Gramene" id="PSS08375">
    <property type="protein sequence ID" value="PSS08375"/>
    <property type="gene ID" value="CEY00_Acc18715"/>
</dbReference>
<keyword evidence="4" id="KW-0732">Signal</keyword>
<dbReference type="InterPro" id="IPR013780">
    <property type="entry name" value="Glyco_hydro_b"/>
</dbReference>
<evidence type="ECO:0000256" key="6">
    <source>
        <dbReference type="ARBA" id="ARBA00023157"/>
    </source>
</evidence>
<accession>A0A2R6QIC1</accession>
<dbReference type="STRING" id="1590841.A0A2R6QIC1"/>